<feature type="domain" description="TCTP" evidence="2">
    <location>
        <begin position="1"/>
        <end position="141"/>
    </location>
</feature>
<evidence type="ECO:0000313" key="4">
    <source>
        <dbReference type="WBParaSite" id="nRc.2.0.1.t39476-RA"/>
    </source>
</evidence>
<evidence type="ECO:0000313" key="3">
    <source>
        <dbReference type="Proteomes" id="UP000887565"/>
    </source>
</evidence>
<dbReference type="InterPro" id="IPR034737">
    <property type="entry name" value="TCTP"/>
</dbReference>
<dbReference type="SUPFAM" id="SSF51316">
    <property type="entry name" value="Mss4-like"/>
    <property type="match status" value="1"/>
</dbReference>
<dbReference type="Gene3D" id="2.170.150.10">
    <property type="entry name" value="Metal Binding Protein, Guanine Nucleotide Exchange Factor, Chain A"/>
    <property type="match status" value="2"/>
</dbReference>
<evidence type="ECO:0000259" key="2">
    <source>
        <dbReference type="PROSITE" id="PS51797"/>
    </source>
</evidence>
<dbReference type="AlphaFoldDB" id="A0A915KKW7"/>
<dbReference type="InterPro" id="IPR011057">
    <property type="entry name" value="Mss4-like_sf"/>
</dbReference>
<dbReference type="InterPro" id="IPR018105">
    <property type="entry name" value="Translational_control_tumour_p"/>
</dbReference>
<accession>A0A915KKW7</accession>
<dbReference type="InterPro" id="IPR011323">
    <property type="entry name" value="Mss4/transl-control_tumour"/>
</dbReference>
<dbReference type="WBParaSite" id="nRc.2.0.1.t39476-RA">
    <property type="protein sequence ID" value="nRc.2.0.1.t39476-RA"/>
    <property type="gene ID" value="nRc.2.0.1.g39476"/>
</dbReference>
<reference evidence="4" key="1">
    <citation type="submission" date="2022-11" db="UniProtKB">
        <authorList>
            <consortium name="WormBaseParasite"/>
        </authorList>
    </citation>
    <scope>IDENTIFICATION</scope>
</reference>
<protein>
    <submittedName>
        <fullName evidence="4">TCTP domain-containing protein</fullName>
    </submittedName>
</protein>
<comment type="similarity">
    <text evidence="1">Belongs to the TCTP family.</text>
</comment>
<proteinExistence type="inferred from homology"/>
<name>A0A915KKW7_ROMCU</name>
<dbReference type="Proteomes" id="UP000887565">
    <property type="component" value="Unplaced"/>
</dbReference>
<organism evidence="3 4">
    <name type="scientific">Romanomermis culicivorax</name>
    <name type="common">Nematode worm</name>
    <dbReference type="NCBI Taxonomy" id="13658"/>
    <lineage>
        <taxon>Eukaryota</taxon>
        <taxon>Metazoa</taxon>
        <taxon>Ecdysozoa</taxon>
        <taxon>Nematoda</taxon>
        <taxon>Enoplea</taxon>
        <taxon>Dorylaimia</taxon>
        <taxon>Mermithida</taxon>
        <taxon>Mermithoidea</taxon>
        <taxon>Mermithidae</taxon>
        <taxon>Romanomermis</taxon>
    </lineage>
</organism>
<keyword evidence="3" id="KW-1185">Reference proteome</keyword>
<sequence length="141" mass="15814">MPIYRDILSNGALYSDSFPMEEIDGVVLEFRDGVVLEFRGKNVTRKEGDIVLAGVNPSGEEADECADENIVSGIDVEKQRIKDVKTKMQKYVVGLFQNDRFKELQFLQGDAAADEQLAIVKYWNDVPFAMFIKQGLADGKC</sequence>
<dbReference type="Pfam" id="PF00838">
    <property type="entry name" value="TCTP"/>
    <property type="match status" value="1"/>
</dbReference>
<dbReference type="PROSITE" id="PS51797">
    <property type="entry name" value="TCTP_3"/>
    <property type="match status" value="1"/>
</dbReference>
<evidence type="ECO:0000256" key="1">
    <source>
        <dbReference type="PROSITE-ProRule" id="PRU01133"/>
    </source>
</evidence>